<accession>A0ABY6AD55</accession>
<proteinExistence type="predicted"/>
<dbReference type="EMBL" id="CP054475">
    <property type="protein sequence ID" value="UXD88677.1"/>
    <property type="molecule type" value="Genomic_DNA"/>
</dbReference>
<evidence type="ECO:0000313" key="2">
    <source>
        <dbReference type="Proteomes" id="UP001065322"/>
    </source>
</evidence>
<evidence type="ECO:0000313" key="1">
    <source>
        <dbReference type="EMBL" id="UXD88677.1"/>
    </source>
</evidence>
<dbReference type="RefSeq" id="WP_260997400.1">
    <property type="nucleotide sequence ID" value="NZ_CP054475.1"/>
</dbReference>
<keyword evidence="2" id="KW-1185">Reference proteome</keyword>
<sequence>MTSFCHDDKRGYIPSESTKMLEQPGINEDQWLTMTRQFEQCFSTFAGNEHQLRYACEKLDYQRPSGLNRCKAALG</sequence>
<protein>
    <recommendedName>
        <fullName evidence="3">Transposase</fullName>
    </recommendedName>
</protein>
<reference evidence="2" key="1">
    <citation type="submission" date="2020-06" db="EMBL/GenBank/DDBJ databases">
        <title>Thalassolituus marinus alknpb1M-1, a hydrocarbon-degrading bacterium isolated from the deep-sea overlying water using an in-situ strategy from the South China Sea basin.</title>
        <authorList>
            <person name="Dong C."/>
            <person name="Chen Y."/>
            <person name="Shao Z."/>
        </authorList>
    </citation>
    <scope>NUCLEOTIDE SEQUENCE [LARGE SCALE GENOMIC DNA]</scope>
    <source>
        <strain evidence="2">alknpb1M-1</strain>
    </source>
</reference>
<dbReference type="Proteomes" id="UP001065322">
    <property type="component" value="Chromosome"/>
</dbReference>
<organism evidence="1 2">
    <name type="scientific">Thalassolituus hydrocarboniclasticus</name>
    <dbReference type="NCBI Taxonomy" id="2742796"/>
    <lineage>
        <taxon>Bacteria</taxon>
        <taxon>Pseudomonadati</taxon>
        <taxon>Pseudomonadota</taxon>
        <taxon>Gammaproteobacteria</taxon>
        <taxon>Oceanospirillales</taxon>
        <taxon>Oceanospirillaceae</taxon>
        <taxon>Thalassolituus</taxon>
    </lineage>
</organism>
<gene>
    <name evidence="1" type="ORF">HUF19_15105</name>
</gene>
<name>A0ABY6AD55_9GAMM</name>
<evidence type="ECO:0008006" key="3">
    <source>
        <dbReference type="Google" id="ProtNLM"/>
    </source>
</evidence>